<proteinExistence type="predicted"/>
<protein>
    <submittedName>
        <fullName evidence="1">Uncharacterized protein</fullName>
    </submittedName>
</protein>
<accession>A0A7W3NNH6</accession>
<dbReference type="GeneID" id="93981522"/>
<dbReference type="AlphaFoldDB" id="A0A7W3NNH6"/>
<dbReference type="EMBL" id="JACJIJ010000002">
    <property type="protein sequence ID" value="MBA9053799.1"/>
    <property type="molecule type" value="Genomic_DNA"/>
</dbReference>
<organism evidence="1 2">
    <name type="scientific">Streptomyces murinus</name>
    <dbReference type="NCBI Taxonomy" id="33900"/>
    <lineage>
        <taxon>Bacteria</taxon>
        <taxon>Bacillati</taxon>
        <taxon>Actinomycetota</taxon>
        <taxon>Actinomycetes</taxon>
        <taxon>Kitasatosporales</taxon>
        <taxon>Streptomycetaceae</taxon>
        <taxon>Streptomyces</taxon>
    </lineage>
</organism>
<name>A0A7W3NNH6_STRMR</name>
<evidence type="ECO:0000313" key="1">
    <source>
        <dbReference type="EMBL" id="MBA9053799.1"/>
    </source>
</evidence>
<reference evidence="1 2" key="1">
    <citation type="submission" date="2020-08" db="EMBL/GenBank/DDBJ databases">
        <title>Sequencing the genomes of 1000 actinobacteria strains.</title>
        <authorList>
            <person name="Klenk H.-P."/>
        </authorList>
    </citation>
    <scope>NUCLEOTIDE SEQUENCE [LARGE SCALE GENOMIC DNA]</scope>
    <source>
        <strain evidence="1 2">DSM 41827</strain>
    </source>
</reference>
<dbReference type="Proteomes" id="UP000577386">
    <property type="component" value="Unassembled WGS sequence"/>
</dbReference>
<comment type="caution">
    <text evidence="1">The sequence shown here is derived from an EMBL/GenBank/DDBJ whole genome shotgun (WGS) entry which is preliminary data.</text>
</comment>
<evidence type="ECO:0000313" key="2">
    <source>
        <dbReference type="Proteomes" id="UP000577386"/>
    </source>
</evidence>
<sequence length="120" mass="12330">MTSDNRSEPNVTLGDVSGSTFAIGSHAHAETRYGTAAPRSEETAQLLAAIRELRADLGRTRSSGGTAELDAALADTEDEITRTGSAGADRLGRLRGFLADANALTTVLTSAATLAGLLGR</sequence>
<keyword evidence="2" id="KW-1185">Reference proteome</keyword>
<dbReference type="RefSeq" id="WP_182775762.1">
    <property type="nucleotide sequence ID" value="NZ_BAAAHW010000017.1"/>
</dbReference>
<gene>
    <name evidence="1" type="ORF">HDA42_002977</name>
</gene>